<dbReference type="GeneID" id="20528085"/>
<accession>A0A058Z7J2</accession>
<dbReference type="EMBL" id="KB932205">
    <property type="protein sequence ID" value="KCV69893.1"/>
    <property type="molecule type" value="Genomic_DNA"/>
</dbReference>
<feature type="region of interest" description="Disordered" evidence="1">
    <location>
        <begin position="41"/>
        <end position="64"/>
    </location>
</feature>
<evidence type="ECO:0000313" key="2">
    <source>
        <dbReference type="EMBL" id="KCV69893.1"/>
    </source>
</evidence>
<sequence>MCLTSDTPPRVPKDAGDRGSFVAFAHSVLDWCLIQMKTKASGEVVPPRPGPPEDRAPPEAPSPERLTAFSLELATLCSWLDLHSVLYGRRLALLSQYRRGFKAAFPHAEAGPRDDHGRLPPTSSVVANHLYDLLQRTRL</sequence>
<evidence type="ECO:0000256" key="1">
    <source>
        <dbReference type="SAM" id="MobiDB-lite"/>
    </source>
</evidence>
<proteinExistence type="predicted"/>
<dbReference type="Proteomes" id="UP000030693">
    <property type="component" value="Unassembled WGS sequence"/>
</dbReference>
<dbReference type="RefSeq" id="XP_009495499.1">
    <property type="nucleotide sequence ID" value="XM_009497224.1"/>
</dbReference>
<organism evidence="2">
    <name type="scientific">Fonticula alba</name>
    <name type="common">Slime mold</name>
    <dbReference type="NCBI Taxonomy" id="691883"/>
    <lineage>
        <taxon>Eukaryota</taxon>
        <taxon>Rotosphaerida</taxon>
        <taxon>Fonticulaceae</taxon>
        <taxon>Fonticula</taxon>
    </lineage>
</organism>
<reference evidence="2" key="1">
    <citation type="submission" date="2013-04" db="EMBL/GenBank/DDBJ databases">
        <title>The Genome Sequence of Fonticula alba ATCC 38817.</title>
        <authorList>
            <consortium name="The Broad Institute Genomics Platform"/>
            <person name="Russ C."/>
            <person name="Cuomo C."/>
            <person name="Burger G."/>
            <person name="Gray M.W."/>
            <person name="Holland P.W.H."/>
            <person name="King N."/>
            <person name="Lang F.B.F."/>
            <person name="Roger A.J."/>
            <person name="Ruiz-Trillo I."/>
            <person name="Brown M."/>
            <person name="Walker B."/>
            <person name="Young S."/>
            <person name="Zeng Q."/>
            <person name="Gargeya S."/>
            <person name="Fitzgerald M."/>
            <person name="Haas B."/>
            <person name="Abouelleil A."/>
            <person name="Allen A.W."/>
            <person name="Alvarado L."/>
            <person name="Arachchi H.M."/>
            <person name="Berlin A.M."/>
            <person name="Chapman S.B."/>
            <person name="Gainer-Dewar J."/>
            <person name="Goldberg J."/>
            <person name="Griggs A."/>
            <person name="Gujja S."/>
            <person name="Hansen M."/>
            <person name="Howarth C."/>
            <person name="Imamovic A."/>
            <person name="Ireland A."/>
            <person name="Larimer J."/>
            <person name="McCowan C."/>
            <person name="Murphy C."/>
            <person name="Pearson M."/>
            <person name="Poon T.W."/>
            <person name="Priest M."/>
            <person name="Roberts A."/>
            <person name="Saif S."/>
            <person name="Shea T."/>
            <person name="Sisk P."/>
            <person name="Sykes S."/>
            <person name="Wortman J."/>
            <person name="Nusbaum C."/>
            <person name="Birren B."/>
        </authorList>
    </citation>
    <scope>NUCLEOTIDE SEQUENCE [LARGE SCALE GENOMIC DNA]</scope>
    <source>
        <strain evidence="2">ATCC 38817</strain>
    </source>
</reference>
<keyword evidence="3" id="KW-1185">Reference proteome</keyword>
<dbReference type="AlphaFoldDB" id="A0A058Z7J2"/>
<gene>
    <name evidence="2" type="ORF">H696_03360</name>
</gene>
<name>A0A058Z7J2_FONAL</name>
<evidence type="ECO:0000313" key="3">
    <source>
        <dbReference type="Proteomes" id="UP000030693"/>
    </source>
</evidence>
<protein>
    <submittedName>
        <fullName evidence="2">Uncharacterized protein</fullName>
    </submittedName>
</protein>